<gene>
    <name evidence="2" type="ORF">GIB67_026795</name>
</gene>
<dbReference type="EMBL" id="JACGCM010001501">
    <property type="protein sequence ID" value="KAF6154339.1"/>
    <property type="molecule type" value="Genomic_DNA"/>
</dbReference>
<keyword evidence="3" id="KW-1185">Reference proteome</keyword>
<dbReference type="AlphaFoldDB" id="A0A7J7MHE6"/>
<feature type="compositionally biased region" description="Gly residues" evidence="1">
    <location>
        <begin position="88"/>
        <end position="105"/>
    </location>
</feature>
<evidence type="ECO:0000256" key="1">
    <source>
        <dbReference type="SAM" id="MobiDB-lite"/>
    </source>
</evidence>
<proteinExistence type="predicted"/>
<reference evidence="2 3" key="1">
    <citation type="journal article" date="2020" name="IScience">
        <title>Genome Sequencing of the Endangered Kingdonia uniflora (Circaeasteraceae, Ranunculales) Reveals Potential Mechanisms of Evolutionary Specialization.</title>
        <authorList>
            <person name="Sun Y."/>
            <person name="Deng T."/>
            <person name="Zhang A."/>
            <person name="Moore M.J."/>
            <person name="Landis J.B."/>
            <person name="Lin N."/>
            <person name="Zhang H."/>
            <person name="Zhang X."/>
            <person name="Huang J."/>
            <person name="Zhang X."/>
            <person name="Sun H."/>
            <person name="Wang H."/>
        </authorList>
    </citation>
    <scope>NUCLEOTIDE SEQUENCE [LARGE SCALE GENOMIC DNA]</scope>
    <source>
        <strain evidence="2">TB1705</strain>
        <tissue evidence="2">Leaf</tissue>
    </source>
</reference>
<comment type="caution">
    <text evidence="2">The sequence shown here is derived from an EMBL/GenBank/DDBJ whole genome shotgun (WGS) entry which is preliminary data.</text>
</comment>
<dbReference type="Proteomes" id="UP000541444">
    <property type="component" value="Unassembled WGS sequence"/>
</dbReference>
<organism evidence="2 3">
    <name type="scientific">Kingdonia uniflora</name>
    <dbReference type="NCBI Taxonomy" id="39325"/>
    <lineage>
        <taxon>Eukaryota</taxon>
        <taxon>Viridiplantae</taxon>
        <taxon>Streptophyta</taxon>
        <taxon>Embryophyta</taxon>
        <taxon>Tracheophyta</taxon>
        <taxon>Spermatophyta</taxon>
        <taxon>Magnoliopsida</taxon>
        <taxon>Ranunculales</taxon>
        <taxon>Circaeasteraceae</taxon>
        <taxon>Kingdonia</taxon>
    </lineage>
</organism>
<protein>
    <submittedName>
        <fullName evidence="2">Uncharacterized protein</fullName>
    </submittedName>
</protein>
<accession>A0A7J7MHE6</accession>
<evidence type="ECO:0000313" key="2">
    <source>
        <dbReference type="EMBL" id="KAF6154339.1"/>
    </source>
</evidence>
<evidence type="ECO:0000313" key="3">
    <source>
        <dbReference type="Proteomes" id="UP000541444"/>
    </source>
</evidence>
<sequence length="105" mass="11717">MSSFYEAEELCHLTHGMRQLVLTESARDAQRFKELEDELAIAHWQIDSVDHQLYAHDLQLRRGHDVRVVPLPSGGGARPRQRGSGPRTRGGGTCCKGQGTGDDYE</sequence>
<feature type="region of interest" description="Disordered" evidence="1">
    <location>
        <begin position="67"/>
        <end position="105"/>
    </location>
</feature>
<name>A0A7J7MHE6_9MAGN</name>